<comment type="caution">
    <text evidence="3">The sequence shown here is derived from an EMBL/GenBank/DDBJ whole genome shotgun (WGS) entry which is preliminary data.</text>
</comment>
<evidence type="ECO:0000256" key="1">
    <source>
        <dbReference type="SAM" id="MobiDB-lite"/>
    </source>
</evidence>
<dbReference type="EMBL" id="NNRN01000019">
    <property type="protein sequence ID" value="OYR32697.1"/>
    <property type="molecule type" value="Genomic_DNA"/>
</dbReference>
<dbReference type="RefSeq" id="WP_080823888.1">
    <property type="nucleotide sequence ID" value="NZ_JBHEEP010000035.1"/>
</dbReference>
<dbReference type="Pfam" id="PF06871">
    <property type="entry name" value="TraH_2"/>
    <property type="match status" value="1"/>
</dbReference>
<dbReference type="AlphaFoldDB" id="A0A256GZU0"/>
<keyword evidence="5" id="KW-1185">Reference proteome</keyword>
<dbReference type="Proteomes" id="UP000435957">
    <property type="component" value="Unassembled WGS sequence"/>
</dbReference>
<name>A0A256GZU0_9HYPH</name>
<accession>A0A256GZU0</accession>
<reference evidence="3 4" key="1">
    <citation type="submission" date="2017-07" db="EMBL/GenBank/DDBJ databases">
        <title>Draft genome of Ochrobactrum lupini type strain LUP21.</title>
        <authorList>
            <person name="Krzyzanowska D.M."/>
            <person name="Jafra S."/>
        </authorList>
    </citation>
    <scope>NUCLEOTIDE SEQUENCE [LARGE SCALE GENOMIC DNA]</scope>
    <source>
        <strain evidence="3 4">LUP21</strain>
    </source>
</reference>
<sequence length="204" mass="21581">MDAGFIDTCADPALPPAIVEQFVAAVGSDDPLAITVKENGRLVLIPRPRSADEALEVVKEYVGHAVVRVGLTQFPAGIGASDASQLRAIIFDTCENLRTGTAMFAKIARIVTKWYGHPTNTELLPQMLDDAIYAWRTGSFEGSNVFRADDPGGPTFFEAIPKTGRPPDEPESDPGGQTAASTSNPASAADAGIRIDLSRIGGQK</sequence>
<feature type="compositionally biased region" description="Low complexity" evidence="1">
    <location>
        <begin position="179"/>
        <end position="191"/>
    </location>
</feature>
<feature type="region of interest" description="Disordered" evidence="1">
    <location>
        <begin position="147"/>
        <end position="204"/>
    </location>
</feature>
<dbReference type="NCBIfam" id="NF010417">
    <property type="entry name" value="PRK13843.1"/>
    <property type="match status" value="1"/>
</dbReference>
<evidence type="ECO:0000313" key="3">
    <source>
        <dbReference type="EMBL" id="OYR32697.1"/>
    </source>
</evidence>
<reference evidence="2 5" key="2">
    <citation type="submission" date="2019-09" db="EMBL/GenBank/DDBJ databases">
        <title>Taxonomic organization of the family Brucellaceae based on a phylogenomic approach.</title>
        <authorList>
            <person name="Leclercq S."/>
            <person name="Cloeckaert A."/>
            <person name="Zygmunt M.S."/>
        </authorList>
    </citation>
    <scope>NUCLEOTIDE SEQUENCE [LARGE SCALE GENOMIC DNA]</scope>
    <source>
        <strain evidence="2 5">LUP23</strain>
    </source>
</reference>
<gene>
    <name evidence="3" type="ORF">CES86_5577</name>
    <name evidence="2" type="ORF">F9L03_22805</name>
</gene>
<evidence type="ECO:0000313" key="2">
    <source>
        <dbReference type="EMBL" id="KAB2701546.1"/>
    </source>
</evidence>
<dbReference type="Proteomes" id="UP000216363">
    <property type="component" value="Unassembled WGS sequence"/>
</dbReference>
<dbReference type="EMBL" id="WBWF01000024">
    <property type="protein sequence ID" value="KAB2701546.1"/>
    <property type="molecule type" value="Genomic_DNA"/>
</dbReference>
<proteinExistence type="predicted"/>
<organism evidence="3 4">
    <name type="scientific">Brucella lupini</name>
    <dbReference type="NCBI Taxonomy" id="255457"/>
    <lineage>
        <taxon>Bacteria</taxon>
        <taxon>Pseudomonadati</taxon>
        <taxon>Pseudomonadota</taxon>
        <taxon>Alphaproteobacteria</taxon>
        <taxon>Hyphomicrobiales</taxon>
        <taxon>Brucellaceae</taxon>
        <taxon>Brucella/Ochrobactrum group</taxon>
        <taxon>Brucella</taxon>
    </lineage>
</organism>
<evidence type="ECO:0000313" key="5">
    <source>
        <dbReference type="Proteomes" id="UP000435957"/>
    </source>
</evidence>
<protein>
    <submittedName>
        <fullName evidence="2">Conjugal transfer protein TraH</fullName>
    </submittedName>
    <submittedName>
        <fullName evidence="3">TraH_2 family protein</fullName>
    </submittedName>
</protein>
<evidence type="ECO:0000313" key="4">
    <source>
        <dbReference type="Proteomes" id="UP000216363"/>
    </source>
</evidence>
<dbReference type="InterPro" id="IPR010680">
    <property type="entry name" value="TraH_2"/>
</dbReference>